<name>A0A6M0SBQ0_9CYAN</name>
<evidence type="ECO:0000313" key="2">
    <source>
        <dbReference type="Proteomes" id="UP000473574"/>
    </source>
</evidence>
<dbReference type="EMBL" id="QZCE01000002">
    <property type="protein sequence ID" value="NEZ65756.1"/>
    <property type="molecule type" value="Genomic_DNA"/>
</dbReference>
<comment type="caution">
    <text evidence="1">The sequence shown here is derived from an EMBL/GenBank/DDBJ whole genome shotgun (WGS) entry which is preliminary data.</text>
</comment>
<dbReference type="AlphaFoldDB" id="A0A6M0SBQ0"/>
<sequence>MIDQDYFHIRTEIDHEARSFVFVGNKYFCAAISASIEAFGLAYPDWEISTSCIQGENQRDHDYGD</sequence>
<organism evidence="1 2">
    <name type="scientific">Adonisia turfae CCMR0082</name>
    <dbReference type="NCBI Taxonomy" id="2304604"/>
    <lineage>
        <taxon>Bacteria</taxon>
        <taxon>Bacillati</taxon>
        <taxon>Cyanobacteriota</taxon>
        <taxon>Adonisia</taxon>
        <taxon>Adonisia turfae</taxon>
    </lineage>
</organism>
<proteinExistence type="predicted"/>
<reference evidence="1 2" key="1">
    <citation type="journal article" date="2020" name="Microb. Ecol.">
        <title>Ecogenomics of the Marine Benthic Filamentous Cyanobacterium Adonisia.</title>
        <authorList>
            <person name="Walter J.M."/>
            <person name="Coutinho F.H."/>
            <person name="Leomil L."/>
            <person name="Hargreaves P.I."/>
            <person name="Campeao M.E."/>
            <person name="Vieira V.V."/>
            <person name="Silva B.S."/>
            <person name="Fistarol G.O."/>
            <person name="Salomon P.S."/>
            <person name="Sawabe T."/>
            <person name="Mino S."/>
            <person name="Hosokawa M."/>
            <person name="Miyashita H."/>
            <person name="Maruyama F."/>
            <person name="van Verk M.C."/>
            <person name="Dutilh B.E."/>
            <person name="Thompson C.C."/>
            <person name="Thompson F.L."/>
        </authorList>
    </citation>
    <scope>NUCLEOTIDE SEQUENCE [LARGE SCALE GENOMIC DNA]</scope>
    <source>
        <strain evidence="1 2">CCMR0082</strain>
    </source>
</reference>
<accession>A0A6M0SBQ0</accession>
<protein>
    <submittedName>
        <fullName evidence="1">Uncharacterized protein</fullName>
    </submittedName>
</protein>
<evidence type="ECO:0000313" key="1">
    <source>
        <dbReference type="EMBL" id="NEZ65756.1"/>
    </source>
</evidence>
<dbReference type="Proteomes" id="UP000473574">
    <property type="component" value="Unassembled WGS sequence"/>
</dbReference>
<gene>
    <name evidence="1" type="ORF">D0962_23870</name>
</gene>